<accession>A0A4S2LHN4</accession>
<keyword evidence="8" id="KW-0539">Nucleus</keyword>
<evidence type="ECO:0000313" key="11">
    <source>
        <dbReference type="EMBL" id="TGZ62296.1"/>
    </source>
</evidence>
<feature type="domain" description="Cysteine/serine-rich nuclear protein N-terminal" evidence="10">
    <location>
        <begin position="306"/>
        <end position="409"/>
    </location>
</feature>
<keyword evidence="6" id="KW-0010">Activator</keyword>
<dbReference type="AlphaFoldDB" id="A0A4S2LHN4"/>
<keyword evidence="7" id="KW-0804">Transcription</keyword>
<evidence type="ECO:0000256" key="2">
    <source>
        <dbReference type="ARBA" id="ARBA00008548"/>
    </source>
</evidence>
<organism evidence="11 12">
    <name type="scientific">Opisthorchis felineus</name>
    <dbReference type="NCBI Taxonomy" id="147828"/>
    <lineage>
        <taxon>Eukaryota</taxon>
        <taxon>Metazoa</taxon>
        <taxon>Spiralia</taxon>
        <taxon>Lophotrochozoa</taxon>
        <taxon>Platyhelminthes</taxon>
        <taxon>Trematoda</taxon>
        <taxon>Digenea</taxon>
        <taxon>Opisthorchiida</taxon>
        <taxon>Opisthorchiata</taxon>
        <taxon>Opisthorchiidae</taxon>
        <taxon>Opisthorchis</taxon>
    </lineage>
</organism>
<evidence type="ECO:0000256" key="5">
    <source>
        <dbReference type="ARBA" id="ARBA00023125"/>
    </source>
</evidence>
<dbReference type="Proteomes" id="UP000308267">
    <property type="component" value="Unassembled WGS sequence"/>
</dbReference>
<feature type="domain" description="Cysteine/serine-rich nuclear protein N-terminal" evidence="10">
    <location>
        <begin position="102"/>
        <end position="176"/>
    </location>
</feature>
<name>A0A4S2LHN4_OPIFE</name>
<keyword evidence="5" id="KW-0238">DNA-binding</keyword>
<gene>
    <name evidence="11" type="ORF">CRM22_007519</name>
</gene>
<sequence length="873" mass="95339">MAAVFRPYSQYRVDSNTILCLTCVRLDYFSEMLCYAPGATDTTIQIEDCMKSAAHLGFAARNSSTGLHGASSDSRRSAQDTDVSGQCAQKPRHGILRSSRIKKRNVSFSGVTVYSFAREQGFSSVPDTGWCSLGMARQHFCVSRYDIHHHQLLLRLRRKRLRMLAQRSRAVGRATSLSVRLRKNNQSACKINRCEETRLNPGDSCRIPNFPSPPPLSPQYFHDRPTTCDVTPLSDSLRFSVAQDTPPPPCLSPPSPRRVLANLDESLFNSASFVNSEGLDTDSETSLDQMPAVNRSKTVHSPRCRRKLLPINANARIRLLRESGVLRLDESEREVCLQMRATRSRVGCECGPRYPCTPGRCSCVEDGVQCQVDRASFPCSCVAEQCHNPNGRTEFPQEQVKVHIQRVLKEVNEETNGKATQSPVSELRPSGDGTSSSVLPKDGSPTATAASASVHSDHVRFVSPLQVCHKAGGRTPWKRKKNRSPVVDSAKDTVVVPSSTLEYSTESAEYSITDSSEFVMSSTPANLGSAPAGRVLFPDSGLAAPTTSDEVSHYGLSPITVGPLSRHGVSQPLDSDVVIQPPTSTEDPNFRLTPMQHISRRRNYESIGSPQPGSNKEKLAAKGATDPNSLLEEECIRLTTDTVSLVPNITMDTEVADRLSSEAGLLLMSKGGENITGRHRREELIECHSSPTSPVEPVECALSPDPSRCKLKTKRLGSPSLSELGFINRRPKAPFVSKSAPSSPNQLTPASLSRLSLRRRAIPRLPVTPYRRTPHSARTPPNVYTAAKKQVFRSVTSSAFKQRLFDDSTHNVGSTPVPLSPLVRLGRPRSPVVTSSVPSQSPTRAPAVVAAIKETVITDCTGITQDTSRSTSI</sequence>
<keyword evidence="3" id="KW-0053">Apoptosis</keyword>
<keyword evidence="12" id="KW-1185">Reference proteome</keyword>
<evidence type="ECO:0000313" key="12">
    <source>
        <dbReference type="Proteomes" id="UP000308267"/>
    </source>
</evidence>
<comment type="similarity">
    <text evidence="2">Belongs to the AXUD1 family.</text>
</comment>
<evidence type="ECO:0000256" key="4">
    <source>
        <dbReference type="ARBA" id="ARBA00023015"/>
    </source>
</evidence>
<dbReference type="GO" id="GO:0005634">
    <property type="term" value="C:nucleus"/>
    <property type="evidence" value="ECO:0007669"/>
    <property type="project" value="UniProtKB-SubCell"/>
</dbReference>
<comment type="subcellular location">
    <subcellularLocation>
        <location evidence="1">Nucleus</location>
    </subcellularLocation>
</comment>
<dbReference type="PANTHER" id="PTHR13580:SF9">
    <property type="entry name" value="AXIN1 UP-REGULATED 1, ISOFORM A"/>
    <property type="match status" value="1"/>
</dbReference>
<feature type="region of interest" description="Disordered" evidence="9">
    <location>
        <begin position="735"/>
        <end position="755"/>
    </location>
</feature>
<dbReference type="PANTHER" id="PTHR13580">
    <property type="entry name" value="TGF-BETA INDUCED APOPTOSIS PROTEIN"/>
    <property type="match status" value="1"/>
</dbReference>
<keyword evidence="4" id="KW-0805">Transcription regulation</keyword>
<dbReference type="GO" id="GO:0006915">
    <property type="term" value="P:apoptotic process"/>
    <property type="evidence" value="ECO:0007669"/>
    <property type="project" value="UniProtKB-KW"/>
</dbReference>
<evidence type="ECO:0000256" key="1">
    <source>
        <dbReference type="ARBA" id="ARBA00004123"/>
    </source>
</evidence>
<evidence type="ECO:0000256" key="3">
    <source>
        <dbReference type="ARBA" id="ARBA00022703"/>
    </source>
</evidence>
<protein>
    <recommendedName>
        <fullName evidence="10">Cysteine/serine-rich nuclear protein N-terminal domain-containing protein</fullName>
    </recommendedName>
</protein>
<reference evidence="11 12" key="1">
    <citation type="journal article" date="2019" name="BMC Genomics">
        <title>New insights from Opisthorchis felineus genome: update on genomics of the epidemiologically important liver flukes.</title>
        <authorList>
            <person name="Ershov N.I."/>
            <person name="Mordvinov V.A."/>
            <person name="Prokhortchouk E.B."/>
            <person name="Pakharukova M.Y."/>
            <person name="Gunbin K.V."/>
            <person name="Ustyantsev K."/>
            <person name="Genaev M.A."/>
            <person name="Blinov A.G."/>
            <person name="Mazur A."/>
            <person name="Boulygina E."/>
            <person name="Tsygankova S."/>
            <person name="Khrameeva E."/>
            <person name="Chekanov N."/>
            <person name="Fan G."/>
            <person name="Xiao A."/>
            <person name="Zhang H."/>
            <person name="Xu X."/>
            <person name="Yang H."/>
            <person name="Solovyev V."/>
            <person name="Lee S.M."/>
            <person name="Liu X."/>
            <person name="Afonnikov D.A."/>
            <person name="Skryabin K.G."/>
        </authorList>
    </citation>
    <scope>NUCLEOTIDE SEQUENCE [LARGE SCALE GENOMIC DNA]</scope>
    <source>
        <strain evidence="11">AK-0245</strain>
        <tissue evidence="11">Whole organism</tissue>
    </source>
</reference>
<dbReference type="InterPro" id="IPR023260">
    <property type="entry name" value="Cys/Ser-rich_nuc_prot"/>
</dbReference>
<dbReference type="OrthoDB" id="5946974at2759"/>
<evidence type="ECO:0000256" key="9">
    <source>
        <dbReference type="SAM" id="MobiDB-lite"/>
    </source>
</evidence>
<feature type="compositionally biased region" description="Polar residues" evidence="9">
    <location>
        <begin position="445"/>
        <end position="454"/>
    </location>
</feature>
<evidence type="ECO:0000256" key="6">
    <source>
        <dbReference type="ARBA" id="ARBA00023159"/>
    </source>
</evidence>
<feature type="region of interest" description="Disordered" evidence="9">
    <location>
        <begin position="411"/>
        <end position="454"/>
    </location>
</feature>
<feature type="region of interest" description="Disordered" evidence="9">
    <location>
        <begin position="599"/>
        <end position="625"/>
    </location>
</feature>
<evidence type="ECO:0000259" key="10">
    <source>
        <dbReference type="Pfam" id="PF16019"/>
    </source>
</evidence>
<dbReference type="EMBL" id="SJOL01007614">
    <property type="protein sequence ID" value="TGZ62296.1"/>
    <property type="molecule type" value="Genomic_DNA"/>
</dbReference>
<dbReference type="GO" id="GO:0000981">
    <property type="term" value="F:DNA-binding transcription factor activity, RNA polymerase II-specific"/>
    <property type="evidence" value="ECO:0007669"/>
    <property type="project" value="TreeGrafter"/>
</dbReference>
<dbReference type="InterPro" id="IPR031972">
    <property type="entry name" value="CSRNP_N"/>
</dbReference>
<evidence type="ECO:0000256" key="7">
    <source>
        <dbReference type="ARBA" id="ARBA00023163"/>
    </source>
</evidence>
<proteinExistence type="inferred from homology"/>
<comment type="caution">
    <text evidence="11">The sequence shown here is derived from an EMBL/GenBank/DDBJ whole genome shotgun (WGS) entry which is preliminary data.</text>
</comment>
<dbReference type="Pfam" id="PF16019">
    <property type="entry name" value="CSRNP_N"/>
    <property type="match status" value="2"/>
</dbReference>
<evidence type="ECO:0000256" key="8">
    <source>
        <dbReference type="ARBA" id="ARBA00023242"/>
    </source>
</evidence>
<dbReference type="GO" id="GO:0043565">
    <property type="term" value="F:sequence-specific DNA binding"/>
    <property type="evidence" value="ECO:0007669"/>
    <property type="project" value="TreeGrafter"/>
</dbReference>